<accession>A0ABT9IF21</accession>
<evidence type="ECO:0000256" key="1">
    <source>
        <dbReference type="ARBA" id="ARBA00008416"/>
    </source>
</evidence>
<keyword evidence="5" id="KW-1185">Reference proteome</keyword>
<protein>
    <submittedName>
        <fullName evidence="4">Pirin family protein</fullName>
    </submittedName>
</protein>
<dbReference type="InterPro" id="IPR003829">
    <property type="entry name" value="Pirin_N_dom"/>
</dbReference>
<evidence type="ECO:0000256" key="2">
    <source>
        <dbReference type="RuleBase" id="RU003457"/>
    </source>
</evidence>
<evidence type="ECO:0000313" key="4">
    <source>
        <dbReference type="EMBL" id="MDP5184171.1"/>
    </source>
</evidence>
<name>A0ABT9IF21_9ACTN</name>
<comment type="caution">
    <text evidence="4">The sequence shown here is derived from an EMBL/GenBank/DDBJ whole genome shotgun (WGS) entry which is preliminary data.</text>
</comment>
<sequence length="193" mass="19627">MDVPPVGAPAEGAEGPASRVVLAPDDGSLGPLLRIADDRLGPGEGYGRHDHRAVDVVAVVLAGGLQHRWGRGADLAAGDVAVLRAGAGLTHDEVAGDRGARVLQCYLRSAAPAEPAAHGVHRSAAGWVDLGRPDARLWVGRAEPGEEVVPPAGLVLVAGDDGVRPHDGGAVRTSGAATVLVWQLDAGRPSWAC</sequence>
<gene>
    <name evidence="4" type="ORF">QOZ88_16170</name>
</gene>
<dbReference type="Gene3D" id="2.60.120.10">
    <property type="entry name" value="Jelly Rolls"/>
    <property type="match status" value="1"/>
</dbReference>
<comment type="similarity">
    <text evidence="1 2">Belongs to the pirin family.</text>
</comment>
<dbReference type="RefSeq" id="WP_306000761.1">
    <property type="nucleotide sequence ID" value="NZ_JASNFN010000021.1"/>
</dbReference>
<dbReference type="InterPro" id="IPR011051">
    <property type="entry name" value="RmlC_Cupin_sf"/>
</dbReference>
<dbReference type="SUPFAM" id="SSF51182">
    <property type="entry name" value="RmlC-like cupins"/>
    <property type="match status" value="1"/>
</dbReference>
<organism evidence="4 5">
    <name type="scientific">Blastococcus carthaginiensis</name>
    <dbReference type="NCBI Taxonomy" id="3050034"/>
    <lineage>
        <taxon>Bacteria</taxon>
        <taxon>Bacillati</taxon>
        <taxon>Actinomycetota</taxon>
        <taxon>Actinomycetes</taxon>
        <taxon>Geodermatophilales</taxon>
        <taxon>Geodermatophilaceae</taxon>
        <taxon>Blastococcus</taxon>
    </lineage>
</organism>
<feature type="domain" description="Pirin N-terminal" evidence="3">
    <location>
        <begin position="37"/>
        <end position="99"/>
    </location>
</feature>
<dbReference type="PANTHER" id="PTHR43212">
    <property type="entry name" value="QUERCETIN 2,3-DIOXYGENASE"/>
    <property type="match status" value="1"/>
</dbReference>
<dbReference type="Proteomes" id="UP001233673">
    <property type="component" value="Unassembled WGS sequence"/>
</dbReference>
<evidence type="ECO:0000313" key="5">
    <source>
        <dbReference type="Proteomes" id="UP001233673"/>
    </source>
</evidence>
<dbReference type="PANTHER" id="PTHR43212:SF3">
    <property type="entry name" value="QUERCETIN 2,3-DIOXYGENASE"/>
    <property type="match status" value="1"/>
</dbReference>
<dbReference type="Pfam" id="PF02678">
    <property type="entry name" value="Pirin"/>
    <property type="match status" value="1"/>
</dbReference>
<proteinExistence type="inferred from homology"/>
<reference evidence="5" key="1">
    <citation type="submission" date="2023-05" db="EMBL/GenBank/DDBJ databases">
        <title>Draft genome of Pseudofrankia sp. BMG5.37.</title>
        <authorList>
            <person name="Gtari M."/>
            <person name="Ghodhbane F."/>
            <person name="Sbissi I."/>
        </authorList>
    </citation>
    <scope>NUCLEOTIDE SEQUENCE [LARGE SCALE GENOMIC DNA]</scope>
    <source>
        <strain evidence="5">BMG 814</strain>
    </source>
</reference>
<dbReference type="InterPro" id="IPR014710">
    <property type="entry name" value="RmlC-like_jellyroll"/>
</dbReference>
<dbReference type="InterPro" id="IPR012093">
    <property type="entry name" value="Pirin"/>
</dbReference>
<evidence type="ECO:0000259" key="3">
    <source>
        <dbReference type="Pfam" id="PF02678"/>
    </source>
</evidence>
<dbReference type="EMBL" id="JASNFN010000021">
    <property type="protein sequence ID" value="MDP5184171.1"/>
    <property type="molecule type" value="Genomic_DNA"/>
</dbReference>